<keyword evidence="9" id="KW-1185">Reference proteome</keyword>
<feature type="transmembrane region" description="Helical" evidence="6">
    <location>
        <begin position="277"/>
        <end position="300"/>
    </location>
</feature>
<dbReference type="GO" id="GO:0005886">
    <property type="term" value="C:plasma membrane"/>
    <property type="evidence" value="ECO:0007669"/>
    <property type="project" value="UniProtKB-SubCell"/>
</dbReference>
<dbReference type="PANTHER" id="PTHR42718">
    <property type="entry name" value="MAJOR FACILITATOR SUPERFAMILY MULTIDRUG TRANSPORTER MFSC"/>
    <property type="match status" value="1"/>
</dbReference>
<evidence type="ECO:0000256" key="4">
    <source>
        <dbReference type="ARBA" id="ARBA00022989"/>
    </source>
</evidence>
<dbReference type="CDD" id="cd17321">
    <property type="entry name" value="MFS_MMR_MDR_like"/>
    <property type="match status" value="1"/>
</dbReference>
<dbReference type="EMBL" id="SODF01000002">
    <property type="protein sequence ID" value="TDW18573.1"/>
    <property type="molecule type" value="Genomic_DNA"/>
</dbReference>
<evidence type="ECO:0000256" key="5">
    <source>
        <dbReference type="ARBA" id="ARBA00023136"/>
    </source>
</evidence>
<dbReference type="InterPro" id="IPR020846">
    <property type="entry name" value="MFS_dom"/>
</dbReference>
<protein>
    <submittedName>
        <fullName evidence="8">DHA2 family methylenomycin A resistance protein-like MFS transporter</fullName>
    </submittedName>
</protein>
<feature type="transmembrane region" description="Helical" evidence="6">
    <location>
        <begin position="21"/>
        <end position="45"/>
    </location>
</feature>
<proteinExistence type="predicted"/>
<dbReference type="InterPro" id="IPR036259">
    <property type="entry name" value="MFS_trans_sf"/>
</dbReference>
<reference evidence="8 9" key="1">
    <citation type="submission" date="2019-03" db="EMBL/GenBank/DDBJ databases">
        <title>Genomic Encyclopedia of Type Strains, Phase III (KMG-III): the genomes of soil and plant-associated and newly described type strains.</title>
        <authorList>
            <person name="Whitman W."/>
        </authorList>
    </citation>
    <scope>NUCLEOTIDE SEQUENCE [LARGE SCALE GENOMIC DNA]</scope>
    <source>
        <strain evidence="8 9">VKM Ac-2570</strain>
    </source>
</reference>
<feature type="transmembrane region" description="Helical" evidence="6">
    <location>
        <begin position="366"/>
        <end position="391"/>
    </location>
</feature>
<dbReference type="PROSITE" id="PS50850">
    <property type="entry name" value="MFS"/>
    <property type="match status" value="1"/>
</dbReference>
<feature type="transmembrane region" description="Helical" evidence="6">
    <location>
        <begin position="238"/>
        <end position="256"/>
    </location>
</feature>
<dbReference type="AlphaFoldDB" id="A0A4R7ZLA7"/>
<dbReference type="RefSeq" id="WP_134121548.1">
    <property type="nucleotide sequence ID" value="NZ_SODF01000002.1"/>
</dbReference>
<comment type="caution">
    <text evidence="8">The sequence shown here is derived from an EMBL/GenBank/DDBJ whole genome shotgun (WGS) entry which is preliminary data.</text>
</comment>
<feature type="transmembrane region" description="Helical" evidence="6">
    <location>
        <begin position="403"/>
        <end position="425"/>
    </location>
</feature>
<feature type="transmembrane region" description="Helical" evidence="6">
    <location>
        <begin position="431"/>
        <end position="456"/>
    </location>
</feature>
<feature type="domain" description="Major facilitator superfamily (MFS) profile" evidence="7">
    <location>
        <begin position="23"/>
        <end position="460"/>
    </location>
</feature>
<dbReference type="Pfam" id="PF07690">
    <property type="entry name" value="MFS_1"/>
    <property type="match status" value="1"/>
</dbReference>
<feature type="transmembrane region" description="Helical" evidence="6">
    <location>
        <begin position="57"/>
        <end position="77"/>
    </location>
</feature>
<comment type="subcellular location">
    <subcellularLocation>
        <location evidence="1">Cell membrane</location>
        <topology evidence="1">Multi-pass membrane protein</topology>
    </subcellularLocation>
</comment>
<sequence length="467" mass="47517">MTTVEPARASRDARQRTAAPKLILATTFMGIFLLNLNTMAMNVALPGIGRTFGGSTAGLQWIVDAYTLMFAALLLSAGSLSDRIGASRAFGAGVAVFTIASAACGLAPGLGELIAARLIQGSAAAIMLPSSLALVRQAFPDAAERARAIALWTVGGAVAVAAGPVAGGVLSSTLSWRAIFVVNLPVGIATLAVLTRSERSPRRATPLDPYGQLTAIVALAALTFAVIDGGENGFGEPVVLGCLGLAAVATTAFIMIEARTAAPLVPLDLFRSRTVTVSVAIGFVGNAAFYGLVFALSLFFQDVLNLSAMAAGLMFLPMMAVITGANLASARAAARFGPRMPIATGQAIFALAMFGLLWIGEGTSRPVIAAMLIPVGLGLGFFVPSLTAVLLNDIAADRAGMAAGILNSFRQTGGALAVAVFGALVADRGEFIAGLRVALCVAAVMLIATTAAALMLPRGRNVAIRSA</sequence>
<evidence type="ECO:0000256" key="3">
    <source>
        <dbReference type="ARBA" id="ARBA00022692"/>
    </source>
</evidence>
<gene>
    <name evidence="8" type="ORF">EV650_5162</name>
</gene>
<dbReference type="OrthoDB" id="9781469at2"/>
<dbReference type="Proteomes" id="UP000295447">
    <property type="component" value="Unassembled WGS sequence"/>
</dbReference>
<feature type="transmembrane region" description="Helical" evidence="6">
    <location>
        <begin position="306"/>
        <end position="328"/>
    </location>
</feature>
<feature type="transmembrane region" description="Helical" evidence="6">
    <location>
        <begin position="176"/>
        <end position="195"/>
    </location>
</feature>
<accession>A0A4R7ZLA7</accession>
<dbReference type="InterPro" id="IPR011701">
    <property type="entry name" value="MFS"/>
</dbReference>
<evidence type="ECO:0000259" key="7">
    <source>
        <dbReference type="PROSITE" id="PS50850"/>
    </source>
</evidence>
<feature type="transmembrane region" description="Helical" evidence="6">
    <location>
        <begin position="114"/>
        <end position="136"/>
    </location>
</feature>
<evidence type="ECO:0000256" key="2">
    <source>
        <dbReference type="ARBA" id="ARBA00022448"/>
    </source>
</evidence>
<evidence type="ECO:0000313" key="9">
    <source>
        <dbReference type="Proteomes" id="UP000295447"/>
    </source>
</evidence>
<dbReference type="GO" id="GO:0022857">
    <property type="term" value="F:transmembrane transporter activity"/>
    <property type="evidence" value="ECO:0007669"/>
    <property type="project" value="InterPro"/>
</dbReference>
<evidence type="ECO:0000313" key="8">
    <source>
        <dbReference type="EMBL" id="TDW18573.1"/>
    </source>
</evidence>
<dbReference type="SUPFAM" id="SSF103473">
    <property type="entry name" value="MFS general substrate transporter"/>
    <property type="match status" value="1"/>
</dbReference>
<keyword evidence="2" id="KW-0813">Transport</keyword>
<evidence type="ECO:0000256" key="6">
    <source>
        <dbReference type="SAM" id="Phobius"/>
    </source>
</evidence>
<feature type="transmembrane region" description="Helical" evidence="6">
    <location>
        <begin position="340"/>
        <end position="360"/>
    </location>
</feature>
<dbReference type="PANTHER" id="PTHR42718:SF9">
    <property type="entry name" value="MAJOR FACILITATOR SUPERFAMILY MULTIDRUG TRANSPORTER MFSC"/>
    <property type="match status" value="1"/>
</dbReference>
<keyword evidence="5 6" id="KW-0472">Membrane</keyword>
<dbReference type="Gene3D" id="1.20.1720.10">
    <property type="entry name" value="Multidrug resistance protein D"/>
    <property type="match status" value="1"/>
</dbReference>
<dbReference type="Gene3D" id="1.20.1250.20">
    <property type="entry name" value="MFS general substrate transporter like domains"/>
    <property type="match status" value="1"/>
</dbReference>
<feature type="transmembrane region" description="Helical" evidence="6">
    <location>
        <begin position="207"/>
        <end position="226"/>
    </location>
</feature>
<feature type="transmembrane region" description="Helical" evidence="6">
    <location>
        <begin position="148"/>
        <end position="170"/>
    </location>
</feature>
<evidence type="ECO:0000256" key="1">
    <source>
        <dbReference type="ARBA" id="ARBA00004651"/>
    </source>
</evidence>
<organism evidence="8 9">
    <name type="scientific">Kribbella kalugense</name>
    <dbReference type="NCBI Taxonomy" id="2512221"/>
    <lineage>
        <taxon>Bacteria</taxon>
        <taxon>Bacillati</taxon>
        <taxon>Actinomycetota</taxon>
        <taxon>Actinomycetes</taxon>
        <taxon>Propionibacteriales</taxon>
        <taxon>Kribbellaceae</taxon>
        <taxon>Kribbella</taxon>
    </lineage>
</organism>
<name>A0A4R7ZLA7_9ACTN</name>
<feature type="transmembrane region" description="Helical" evidence="6">
    <location>
        <begin position="89"/>
        <end position="108"/>
    </location>
</feature>
<keyword evidence="4 6" id="KW-1133">Transmembrane helix</keyword>
<keyword evidence="3 6" id="KW-0812">Transmembrane</keyword>